<sequence length="187" mass="21833">LKIHSMFPPNTRVFSVTGVEDRLIGFDMYSPPYDLEIKQLRRQLEDMAPTEIDEAVLTRIRDLARKKNLRYAMVDHYWAAVELSELRWLSQRLQEYQRLSGISQDRLEELLRGDSEPTEDEEPFIEPMRECLDELRRNSPGEQMALEKIRHLREMMKASPHFTSILDSGPLGVTLFEVKANTGQTPE</sequence>
<comment type="caution">
    <text evidence="1">The sequence shown here is derived from an EMBL/GenBank/DDBJ whole genome shotgun (WGS) entry which is preliminary data.</text>
</comment>
<feature type="non-terminal residue" evidence="1">
    <location>
        <position position="1"/>
    </location>
</feature>
<reference evidence="1" key="1">
    <citation type="journal article" date="2014" name="Front. Microbiol.">
        <title>High frequency of phylogenetically diverse reductive dehalogenase-homologous genes in deep subseafloor sedimentary metagenomes.</title>
        <authorList>
            <person name="Kawai M."/>
            <person name="Futagami T."/>
            <person name="Toyoda A."/>
            <person name="Takaki Y."/>
            <person name="Nishi S."/>
            <person name="Hori S."/>
            <person name="Arai W."/>
            <person name="Tsubouchi T."/>
            <person name="Morono Y."/>
            <person name="Uchiyama I."/>
            <person name="Ito T."/>
            <person name="Fujiyama A."/>
            <person name="Inagaki F."/>
            <person name="Takami H."/>
        </authorList>
    </citation>
    <scope>NUCLEOTIDE SEQUENCE</scope>
    <source>
        <strain evidence="1">Expedition CK06-06</strain>
    </source>
</reference>
<gene>
    <name evidence="1" type="ORF">S03H2_15799</name>
</gene>
<accession>X1FTY8</accession>
<dbReference type="EMBL" id="BARU01008040">
    <property type="protein sequence ID" value="GAH35970.1"/>
    <property type="molecule type" value="Genomic_DNA"/>
</dbReference>
<dbReference type="AlphaFoldDB" id="X1FTY8"/>
<evidence type="ECO:0000313" key="1">
    <source>
        <dbReference type="EMBL" id="GAH35970.1"/>
    </source>
</evidence>
<protein>
    <submittedName>
        <fullName evidence="1">Uncharacterized protein</fullName>
    </submittedName>
</protein>
<name>X1FTY8_9ZZZZ</name>
<organism evidence="1">
    <name type="scientific">marine sediment metagenome</name>
    <dbReference type="NCBI Taxonomy" id="412755"/>
    <lineage>
        <taxon>unclassified sequences</taxon>
        <taxon>metagenomes</taxon>
        <taxon>ecological metagenomes</taxon>
    </lineage>
</organism>
<proteinExistence type="predicted"/>